<dbReference type="InterPro" id="IPR023214">
    <property type="entry name" value="HAD_sf"/>
</dbReference>
<dbReference type="Pfam" id="PF13419">
    <property type="entry name" value="HAD_2"/>
    <property type="match status" value="1"/>
</dbReference>
<dbReference type="InterPro" id="IPR050155">
    <property type="entry name" value="HAD-like_hydrolase_sf"/>
</dbReference>
<dbReference type="PANTHER" id="PTHR43434">
    <property type="entry name" value="PHOSPHOGLYCOLATE PHOSPHATASE"/>
    <property type="match status" value="1"/>
</dbReference>
<gene>
    <name evidence="1" type="ORF">UFOPK2169_01159</name>
</gene>
<dbReference type="SFLD" id="SFLDG01129">
    <property type="entry name" value="C1.5:_HAD__Beta-PGM__Phosphata"/>
    <property type="match status" value="1"/>
</dbReference>
<dbReference type="InterPro" id="IPR023198">
    <property type="entry name" value="PGP-like_dom2"/>
</dbReference>
<dbReference type="Gene3D" id="1.10.150.240">
    <property type="entry name" value="Putative phosphatase, domain 2"/>
    <property type="match status" value="1"/>
</dbReference>
<evidence type="ECO:0000313" key="1">
    <source>
        <dbReference type="EMBL" id="CAB4657301.1"/>
    </source>
</evidence>
<name>A0A6J6L6A1_9ZZZZ</name>
<dbReference type="InterPro" id="IPR036412">
    <property type="entry name" value="HAD-like_sf"/>
</dbReference>
<dbReference type="EMBL" id="CAEZWE010000048">
    <property type="protein sequence ID" value="CAB4657301.1"/>
    <property type="molecule type" value="Genomic_DNA"/>
</dbReference>
<protein>
    <submittedName>
        <fullName evidence="1">Unannotated protein</fullName>
    </submittedName>
</protein>
<dbReference type="PANTHER" id="PTHR43434:SF20">
    <property type="entry name" value="5'-NUCLEOTIDASE"/>
    <property type="match status" value="1"/>
</dbReference>
<reference evidence="1" key="1">
    <citation type="submission" date="2020-05" db="EMBL/GenBank/DDBJ databases">
        <authorList>
            <person name="Chiriac C."/>
            <person name="Salcher M."/>
            <person name="Ghai R."/>
            <person name="Kavagutti S V."/>
        </authorList>
    </citation>
    <scope>NUCLEOTIDE SEQUENCE</scope>
</reference>
<dbReference type="SFLD" id="SFLDS00003">
    <property type="entry name" value="Haloacid_Dehalogenase"/>
    <property type="match status" value="1"/>
</dbReference>
<proteinExistence type="predicted"/>
<dbReference type="AlphaFoldDB" id="A0A6J6L6A1"/>
<dbReference type="InterPro" id="IPR041492">
    <property type="entry name" value="HAD_2"/>
</dbReference>
<dbReference type="SUPFAM" id="SSF56784">
    <property type="entry name" value="HAD-like"/>
    <property type="match status" value="1"/>
</dbReference>
<organism evidence="1">
    <name type="scientific">freshwater metagenome</name>
    <dbReference type="NCBI Taxonomy" id="449393"/>
    <lineage>
        <taxon>unclassified sequences</taxon>
        <taxon>metagenomes</taxon>
        <taxon>ecological metagenomes</taxon>
    </lineage>
</organism>
<dbReference type="Gene3D" id="3.40.50.1000">
    <property type="entry name" value="HAD superfamily/HAD-like"/>
    <property type="match status" value="1"/>
</dbReference>
<accession>A0A6J6L6A1</accession>
<dbReference type="GO" id="GO:0005829">
    <property type="term" value="C:cytosol"/>
    <property type="evidence" value="ECO:0007669"/>
    <property type="project" value="TreeGrafter"/>
</dbReference>
<dbReference type="GO" id="GO:0004713">
    <property type="term" value="F:protein tyrosine kinase activity"/>
    <property type="evidence" value="ECO:0007669"/>
    <property type="project" value="TreeGrafter"/>
</dbReference>
<sequence length="221" mass="24234">MANRRFLFFDLDGTIADSGAGITASMNDAFAAAGLDALSSVEVRRIIGPPLQTTMPELLTARGVGLDRVDFFIDQYRQIYREHHLPRTPIFDGMSEVLHVLAQSWHLSVVTAKPQTQADIAVRIVGVDHHMITVVGPADDAPLPKARLLEKAMLNVEKSVGHRPDVDQCWMIGDRHHDIDAGREVGTRTAGVLWGFGDHDELHGAGAHVVVSRPEELLDVL</sequence>